<protein>
    <submittedName>
        <fullName evidence="1">Uncharacterized protein</fullName>
    </submittedName>
</protein>
<reference evidence="1" key="1">
    <citation type="submission" date="2014-09" db="EMBL/GenBank/DDBJ databases">
        <authorList>
            <person name="Magalhaes I.L.F."/>
            <person name="Oliveira U."/>
            <person name="Santos F.R."/>
            <person name="Vidigal T.H.D.A."/>
            <person name="Brescovit A.D."/>
            <person name="Santos A.J."/>
        </authorList>
    </citation>
    <scope>NUCLEOTIDE SEQUENCE</scope>
    <source>
        <tissue evidence="1">Shoot tissue taken approximately 20 cm above the soil surface</tissue>
    </source>
</reference>
<evidence type="ECO:0000313" key="1">
    <source>
        <dbReference type="EMBL" id="JAD50805.1"/>
    </source>
</evidence>
<proteinExistence type="predicted"/>
<sequence length="11" mass="1218">MSNCVRSLVLP</sequence>
<accession>A0A0A9APE7</accession>
<organism evidence="1">
    <name type="scientific">Arundo donax</name>
    <name type="common">Giant reed</name>
    <name type="synonym">Donax arundinaceus</name>
    <dbReference type="NCBI Taxonomy" id="35708"/>
    <lineage>
        <taxon>Eukaryota</taxon>
        <taxon>Viridiplantae</taxon>
        <taxon>Streptophyta</taxon>
        <taxon>Embryophyta</taxon>
        <taxon>Tracheophyta</taxon>
        <taxon>Spermatophyta</taxon>
        <taxon>Magnoliopsida</taxon>
        <taxon>Liliopsida</taxon>
        <taxon>Poales</taxon>
        <taxon>Poaceae</taxon>
        <taxon>PACMAD clade</taxon>
        <taxon>Arundinoideae</taxon>
        <taxon>Arundineae</taxon>
        <taxon>Arundo</taxon>
    </lineage>
</organism>
<reference evidence="1" key="2">
    <citation type="journal article" date="2015" name="Data Brief">
        <title>Shoot transcriptome of the giant reed, Arundo donax.</title>
        <authorList>
            <person name="Barrero R.A."/>
            <person name="Guerrero F.D."/>
            <person name="Moolhuijzen P."/>
            <person name="Goolsby J.A."/>
            <person name="Tidwell J."/>
            <person name="Bellgard S.E."/>
            <person name="Bellgard M.I."/>
        </authorList>
    </citation>
    <scope>NUCLEOTIDE SEQUENCE</scope>
    <source>
        <tissue evidence="1">Shoot tissue taken approximately 20 cm above the soil surface</tissue>
    </source>
</reference>
<name>A0A0A9APE7_ARUDO</name>
<dbReference type="EMBL" id="GBRH01247090">
    <property type="protein sequence ID" value="JAD50805.1"/>
    <property type="molecule type" value="Transcribed_RNA"/>
</dbReference>